<protein>
    <submittedName>
        <fullName evidence="1">Tetratricopeptide repeat protein</fullName>
    </submittedName>
</protein>
<proteinExistence type="predicted"/>
<keyword evidence="2" id="KW-1185">Reference proteome</keyword>
<dbReference type="RefSeq" id="WP_095510115.1">
    <property type="nucleotide sequence ID" value="NZ_MQWD01000001.1"/>
</dbReference>
<gene>
    <name evidence="1" type="ORF">BSZ37_08395</name>
</gene>
<dbReference type="Gene3D" id="1.25.40.10">
    <property type="entry name" value="Tetratricopeptide repeat domain"/>
    <property type="match status" value="1"/>
</dbReference>
<dbReference type="Pfam" id="PF14559">
    <property type="entry name" value="TPR_19"/>
    <property type="match status" value="1"/>
</dbReference>
<comment type="caution">
    <text evidence="1">The sequence shown here is derived from an EMBL/GenBank/DDBJ whole genome shotgun (WGS) entry which is preliminary data.</text>
</comment>
<reference evidence="1 2" key="1">
    <citation type="submission" date="2016-11" db="EMBL/GenBank/DDBJ databases">
        <title>Study of marine rhodopsin-containing bacteria.</title>
        <authorList>
            <person name="Yoshizawa S."/>
            <person name="Kumagai Y."/>
            <person name="Kogure K."/>
        </authorList>
    </citation>
    <scope>NUCLEOTIDE SEQUENCE [LARGE SCALE GENOMIC DNA]</scope>
    <source>
        <strain evidence="1 2">SAORIC-28</strain>
    </source>
</reference>
<dbReference type="SUPFAM" id="SSF48452">
    <property type="entry name" value="TPR-like"/>
    <property type="match status" value="1"/>
</dbReference>
<name>A0A271IZP0_9BACT</name>
<evidence type="ECO:0000313" key="2">
    <source>
        <dbReference type="Proteomes" id="UP000216339"/>
    </source>
</evidence>
<dbReference type="AlphaFoldDB" id="A0A271IZP0"/>
<accession>A0A271IZP0</accession>
<organism evidence="1 2">
    <name type="scientific">Rubrivirga marina</name>
    <dbReference type="NCBI Taxonomy" id="1196024"/>
    <lineage>
        <taxon>Bacteria</taxon>
        <taxon>Pseudomonadati</taxon>
        <taxon>Rhodothermota</taxon>
        <taxon>Rhodothermia</taxon>
        <taxon>Rhodothermales</taxon>
        <taxon>Rubricoccaceae</taxon>
        <taxon>Rubrivirga</taxon>
    </lineage>
</organism>
<dbReference type="OrthoDB" id="1524733at2"/>
<evidence type="ECO:0000313" key="1">
    <source>
        <dbReference type="EMBL" id="PAP76458.1"/>
    </source>
</evidence>
<sequence length="108" mass="11951">MDRIATLQAFLKDDPDDPFTRFALAQEHAKRGETDEALAYYEGLVRDRPDYVGTYYHLGALYRALGRDDDALATYHDGVRAATEAGDAHARAELQSALLEADGLGFDD</sequence>
<dbReference type="EMBL" id="MQWD01000001">
    <property type="protein sequence ID" value="PAP76458.1"/>
    <property type="molecule type" value="Genomic_DNA"/>
</dbReference>
<dbReference type="Proteomes" id="UP000216339">
    <property type="component" value="Unassembled WGS sequence"/>
</dbReference>
<dbReference type="InterPro" id="IPR011990">
    <property type="entry name" value="TPR-like_helical_dom_sf"/>
</dbReference>